<accession>X1CYY8</accession>
<dbReference type="InterPro" id="IPR015424">
    <property type="entry name" value="PyrdxlP-dep_Trfase"/>
</dbReference>
<evidence type="ECO:0000313" key="7">
    <source>
        <dbReference type="EMBL" id="GAH13746.1"/>
    </source>
</evidence>
<dbReference type="PANTHER" id="PTHR46383">
    <property type="entry name" value="ASPARTATE AMINOTRANSFERASE"/>
    <property type="match status" value="1"/>
</dbReference>
<gene>
    <name evidence="7" type="ORF">S01H4_60104</name>
</gene>
<organism evidence="7">
    <name type="scientific">marine sediment metagenome</name>
    <dbReference type="NCBI Taxonomy" id="412755"/>
    <lineage>
        <taxon>unclassified sequences</taxon>
        <taxon>metagenomes</taxon>
        <taxon>ecological metagenomes</taxon>
    </lineage>
</organism>
<evidence type="ECO:0000259" key="6">
    <source>
        <dbReference type="Pfam" id="PF00155"/>
    </source>
</evidence>
<keyword evidence="5" id="KW-0663">Pyridoxal phosphate</keyword>
<dbReference type="SUPFAM" id="SSF53383">
    <property type="entry name" value="PLP-dependent transferases"/>
    <property type="match status" value="1"/>
</dbReference>
<dbReference type="GO" id="GO:0030170">
    <property type="term" value="F:pyridoxal phosphate binding"/>
    <property type="evidence" value="ECO:0007669"/>
    <property type="project" value="InterPro"/>
</dbReference>
<evidence type="ECO:0000256" key="5">
    <source>
        <dbReference type="ARBA" id="ARBA00022898"/>
    </source>
</evidence>
<sequence length="76" mass="8611">MHSSYSKQDCRAVLINSPSNPTGRIQDIETLKKIEKLTADLGIILVSDEVYKDLIYERENYLLSGPHVITINSFSK</sequence>
<dbReference type="InterPro" id="IPR050596">
    <property type="entry name" value="AspAT/PAT-like"/>
</dbReference>
<evidence type="ECO:0000256" key="4">
    <source>
        <dbReference type="ARBA" id="ARBA00022679"/>
    </source>
</evidence>
<keyword evidence="4" id="KW-0808">Transferase</keyword>
<dbReference type="GO" id="GO:0006520">
    <property type="term" value="P:amino acid metabolic process"/>
    <property type="evidence" value="ECO:0007669"/>
    <property type="project" value="InterPro"/>
</dbReference>
<comment type="similarity">
    <text evidence="2">Belongs to the class-I pyridoxal-phosphate-dependent aminotransferase family.</text>
</comment>
<dbReference type="InterPro" id="IPR015421">
    <property type="entry name" value="PyrdxlP-dep_Trfase_major"/>
</dbReference>
<evidence type="ECO:0000256" key="1">
    <source>
        <dbReference type="ARBA" id="ARBA00001933"/>
    </source>
</evidence>
<evidence type="ECO:0000256" key="2">
    <source>
        <dbReference type="ARBA" id="ARBA00007441"/>
    </source>
</evidence>
<proteinExistence type="inferred from homology"/>
<feature type="non-terminal residue" evidence="7">
    <location>
        <position position="76"/>
    </location>
</feature>
<dbReference type="EMBL" id="BART01035365">
    <property type="protein sequence ID" value="GAH13746.1"/>
    <property type="molecule type" value="Genomic_DNA"/>
</dbReference>
<protein>
    <recommendedName>
        <fullName evidence="6">Aminotransferase class I/classII large domain-containing protein</fullName>
    </recommendedName>
</protein>
<name>X1CYY8_9ZZZZ</name>
<keyword evidence="3" id="KW-0032">Aminotransferase</keyword>
<dbReference type="AlphaFoldDB" id="X1CYY8"/>
<comment type="caution">
    <text evidence="7">The sequence shown here is derived from an EMBL/GenBank/DDBJ whole genome shotgun (WGS) entry which is preliminary data.</text>
</comment>
<dbReference type="Gene3D" id="3.40.640.10">
    <property type="entry name" value="Type I PLP-dependent aspartate aminotransferase-like (Major domain)"/>
    <property type="match status" value="1"/>
</dbReference>
<dbReference type="InterPro" id="IPR004839">
    <property type="entry name" value="Aminotransferase_I/II_large"/>
</dbReference>
<comment type="cofactor">
    <cofactor evidence="1">
        <name>pyridoxal 5'-phosphate</name>
        <dbReference type="ChEBI" id="CHEBI:597326"/>
    </cofactor>
</comment>
<reference evidence="7" key="1">
    <citation type="journal article" date="2014" name="Front. Microbiol.">
        <title>High frequency of phylogenetically diverse reductive dehalogenase-homologous genes in deep subseafloor sedimentary metagenomes.</title>
        <authorList>
            <person name="Kawai M."/>
            <person name="Futagami T."/>
            <person name="Toyoda A."/>
            <person name="Takaki Y."/>
            <person name="Nishi S."/>
            <person name="Hori S."/>
            <person name="Arai W."/>
            <person name="Tsubouchi T."/>
            <person name="Morono Y."/>
            <person name="Uchiyama I."/>
            <person name="Ito T."/>
            <person name="Fujiyama A."/>
            <person name="Inagaki F."/>
            <person name="Takami H."/>
        </authorList>
    </citation>
    <scope>NUCLEOTIDE SEQUENCE</scope>
    <source>
        <strain evidence="7">Expedition CK06-06</strain>
    </source>
</reference>
<feature type="domain" description="Aminotransferase class I/classII large" evidence="6">
    <location>
        <begin position="7"/>
        <end position="76"/>
    </location>
</feature>
<evidence type="ECO:0000256" key="3">
    <source>
        <dbReference type="ARBA" id="ARBA00022576"/>
    </source>
</evidence>
<dbReference type="Pfam" id="PF00155">
    <property type="entry name" value="Aminotran_1_2"/>
    <property type="match status" value="1"/>
</dbReference>
<dbReference type="GO" id="GO:0008483">
    <property type="term" value="F:transaminase activity"/>
    <property type="evidence" value="ECO:0007669"/>
    <property type="project" value="UniProtKB-KW"/>
</dbReference>